<proteinExistence type="predicted"/>
<organism evidence="1 2">
    <name type="scientific">Hypoxylon rubiginosum</name>
    <dbReference type="NCBI Taxonomy" id="110542"/>
    <lineage>
        <taxon>Eukaryota</taxon>
        <taxon>Fungi</taxon>
        <taxon>Dikarya</taxon>
        <taxon>Ascomycota</taxon>
        <taxon>Pezizomycotina</taxon>
        <taxon>Sordariomycetes</taxon>
        <taxon>Xylariomycetidae</taxon>
        <taxon>Xylariales</taxon>
        <taxon>Hypoxylaceae</taxon>
        <taxon>Hypoxylon</taxon>
    </lineage>
</organism>
<reference evidence="1 2" key="1">
    <citation type="journal article" date="2022" name="New Phytol.">
        <title>Ecological generalism drives hyperdiversity of secondary metabolite gene clusters in xylarialean endophytes.</title>
        <authorList>
            <person name="Franco M.E.E."/>
            <person name="Wisecaver J.H."/>
            <person name="Arnold A.E."/>
            <person name="Ju Y.M."/>
            <person name="Slot J.C."/>
            <person name="Ahrendt S."/>
            <person name="Moore L.P."/>
            <person name="Eastman K.E."/>
            <person name="Scott K."/>
            <person name="Konkel Z."/>
            <person name="Mondo S.J."/>
            <person name="Kuo A."/>
            <person name="Hayes R.D."/>
            <person name="Haridas S."/>
            <person name="Andreopoulos B."/>
            <person name="Riley R."/>
            <person name="LaButti K."/>
            <person name="Pangilinan J."/>
            <person name="Lipzen A."/>
            <person name="Amirebrahimi M."/>
            <person name="Yan J."/>
            <person name="Adam C."/>
            <person name="Keymanesh K."/>
            <person name="Ng V."/>
            <person name="Louie K."/>
            <person name="Northen T."/>
            <person name="Drula E."/>
            <person name="Henrissat B."/>
            <person name="Hsieh H.M."/>
            <person name="Youens-Clark K."/>
            <person name="Lutzoni F."/>
            <person name="Miadlikowska J."/>
            <person name="Eastwood D.C."/>
            <person name="Hamelin R.C."/>
            <person name="Grigoriev I.V."/>
            <person name="U'Ren J.M."/>
        </authorList>
    </citation>
    <scope>NUCLEOTIDE SEQUENCE [LARGE SCALE GENOMIC DNA]</scope>
    <source>
        <strain evidence="1 2">CBS 119005</strain>
    </source>
</reference>
<evidence type="ECO:0000313" key="2">
    <source>
        <dbReference type="Proteomes" id="UP001497700"/>
    </source>
</evidence>
<gene>
    <name evidence="1" type="ORF">F4820DRAFT_460558</name>
</gene>
<keyword evidence="2" id="KW-1185">Reference proteome</keyword>
<accession>A0ACB9YRG1</accession>
<name>A0ACB9YRG1_9PEZI</name>
<comment type="caution">
    <text evidence="1">The sequence shown here is derived from an EMBL/GenBank/DDBJ whole genome shotgun (WGS) entry which is preliminary data.</text>
</comment>
<protein>
    <submittedName>
        <fullName evidence="1">Aquaporin-like protein</fullName>
    </submittedName>
</protein>
<dbReference type="Proteomes" id="UP001497700">
    <property type="component" value="Unassembled WGS sequence"/>
</dbReference>
<evidence type="ECO:0000313" key="1">
    <source>
        <dbReference type="EMBL" id="KAI4861982.1"/>
    </source>
</evidence>
<sequence length="530" mass="58580">MKANQEQIQQLSEAHRAVQNAVSGINATQELLSVAPMHGTGTIVTGHVYNPNSNTNSCNTRTTASRYSQAAGQSDRPEQPLSQPPGVERQGWVDDEYYENNPWYGQAKDKPVFSLGKPLPHKSRFQKKQEQAKAQQDGDVEKGQGGVKSKPSRKGKRVQIAGNGDDSQQQMLDRDNSDGQNMKRNGSGQLYDHQPWDVDFRVPDLTTSQTEGEKAPGYEDGSKYNVGGETVGQREDDEAEEGRRDPNDLRNWWARMRAKYPEPLAEFAATCMSVFLGICATLSVNLSSNQEQQYGTYETACWAWGFAFMFGIYLGGGISGAHMNPAISVSLSIFRGFPWRQCGLYIIVQFLASITAAALAYGIYYDAIHYVDPNMESSYKNFFSYPQDWVTPGTAFGSQFVAAAVMMIAVLSLGDDQNNPPGAGMHAFILGLLQATLKFCLGYNTGSALNPASDFGPRLVALWVGYRTPLLFQNAWWVYGPWAAAMAGSIAGCVFYDSFIFVGTESPVNYRIPKAIHRRKKQLKNITTKF</sequence>
<dbReference type="EMBL" id="MU393537">
    <property type="protein sequence ID" value="KAI4861982.1"/>
    <property type="molecule type" value="Genomic_DNA"/>
</dbReference>